<protein>
    <submittedName>
        <fullName evidence="1">Uncharacterized protein</fullName>
    </submittedName>
</protein>
<name>A0AB39W016_9FLAO</name>
<gene>
    <name evidence="1" type="ORF">AB3G34_12910</name>
</gene>
<dbReference type="RefSeq" id="WP_369752658.1">
    <property type="nucleotide sequence ID" value="NZ_CP165625.1"/>
</dbReference>
<organism evidence="1">
    <name type="scientific">Flavobacterium sp. WC2409</name>
    <dbReference type="NCBI Taxonomy" id="3234139"/>
    <lineage>
        <taxon>Bacteria</taxon>
        <taxon>Pseudomonadati</taxon>
        <taxon>Bacteroidota</taxon>
        <taxon>Flavobacteriia</taxon>
        <taxon>Flavobacteriales</taxon>
        <taxon>Flavobacteriaceae</taxon>
        <taxon>Flavobacterium</taxon>
    </lineage>
</organism>
<evidence type="ECO:0000313" key="1">
    <source>
        <dbReference type="EMBL" id="XDU94779.1"/>
    </source>
</evidence>
<dbReference type="EMBL" id="CP165625">
    <property type="protein sequence ID" value="XDU94779.1"/>
    <property type="molecule type" value="Genomic_DNA"/>
</dbReference>
<sequence length="44" mass="5072">MSNNICISDYRLKRKHLIRKRNVVVAAGTPAGEYTIQLPRFVKN</sequence>
<accession>A0AB39W016</accession>
<proteinExistence type="predicted"/>
<reference evidence="1" key="1">
    <citation type="submission" date="2024-07" db="EMBL/GenBank/DDBJ databases">
        <authorList>
            <person name="Biller S.J."/>
        </authorList>
    </citation>
    <scope>NUCLEOTIDE SEQUENCE</scope>
    <source>
        <strain evidence="1">WC2409</strain>
    </source>
</reference>
<dbReference type="AlphaFoldDB" id="A0AB39W016"/>